<accession>A0A934TMH1</accession>
<protein>
    <submittedName>
        <fullName evidence="2">Acetyltransferase</fullName>
    </submittedName>
</protein>
<gene>
    <name evidence="2" type="ORF">CCR87_16155</name>
</gene>
<evidence type="ECO:0000313" key="2">
    <source>
        <dbReference type="EMBL" id="MBK5928849.1"/>
    </source>
</evidence>
<dbReference type="EMBL" id="NHSD01000328">
    <property type="protein sequence ID" value="MBK5928849.1"/>
    <property type="molecule type" value="Genomic_DNA"/>
</dbReference>
<dbReference type="InterPro" id="IPR000073">
    <property type="entry name" value="AB_hydrolase_1"/>
</dbReference>
<evidence type="ECO:0000313" key="3">
    <source>
        <dbReference type="Proteomes" id="UP000706333"/>
    </source>
</evidence>
<dbReference type="PANTHER" id="PTHR37946">
    <property type="entry name" value="SLL1969 PROTEIN"/>
    <property type="match status" value="1"/>
</dbReference>
<keyword evidence="3" id="KW-1185">Reference proteome</keyword>
<organism evidence="2 3">
    <name type="scientific">Rhodobaculum claviforme</name>
    <dbReference type="NCBI Taxonomy" id="1549854"/>
    <lineage>
        <taxon>Bacteria</taxon>
        <taxon>Pseudomonadati</taxon>
        <taxon>Pseudomonadota</taxon>
        <taxon>Alphaproteobacteria</taxon>
        <taxon>Rhodobacterales</taxon>
        <taxon>Paracoccaceae</taxon>
        <taxon>Rhodobaculum</taxon>
    </lineage>
</organism>
<evidence type="ECO:0000259" key="1">
    <source>
        <dbReference type="Pfam" id="PF00561"/>
    </source>
</evidence>
<name>A0A934TMH1_9RHOB</name>
<dbReference type="Pfam" id="PF00561">
    <property type="entry name" value="Abhydrolase_1"/>
    <property type="match status" value="1"/>
</dbReference>
<dbReference type="Proteomes" id="UP000706333">
    <property type="component" value="Unassembled WGS sequence"/>
</dbReference>
<dbReference type="AlphaFoldDB" id="A0A934TMH1"/>
<reference evidence="2" key="2">
    <citation type="journal article" date="2020" name="Microorganisms">
        <title>Osmotic Adaptation and Compatible Solute Biosynthesis of Phototrophic Bacteria as Revealed from Genome Analyses.</title>
        <authorList>
            <person name="Imhoff J.F."/>
            <person name="Rahn T."/>
            <person name="Kunzel S."/>
            <person name="Keller A."/>
            <person name="Neulinger S.C."/>
        </authorList>
    </citation>
    <scope>NUCLEOTIDE SEQUENCE</scope>
    <source>
        <strain evidence="2">LMG 28126</strain>
    </source>
</reference>
<sequence>MSVGGATAAADPETAARPGDCVVLLHGLARSEVSMIAIAEVLERRGYGVINEGYPSTDASIDELVTRVGAAVADCGDARVHFVTHSMGGILLRAWLADHRPARMGRVVMLAPPNRGSELVDVFGEWEPFRWINGPAGLQLGTDAESVPNLLPTPDYDLGIIAGDFSLNPVYSSMIEGDDDGKVSVESTRLTGMTDHIVLPVSHSFMMLNMLAIAQVVLFLEDGAFAPGLGLGGAIGLLID</sequence>
<dbReference type="Gene3D" id="3.40.50.1820">
    <property type="entry name" value="alpha/beta hydrolase"/>
    <property type="match status" value="1"/>
</dbReference>
<dbReference type="InterPro" id="IPR029058">
    <property type="entry name" value="AB_hydrolase_fold"/>
</dbReference>
<proteinExistence type="predicted"/>
<dbReference type="SUPFAM" id="SSF53474">
    <property type="entry name" value="alpha/beta-Hydrolases"/>
    <property type="match status" value="1"/>
</dbReference>
<dbReference type="PANTHER" id="PTHR37946:SF1">
    <property type="entry name" value="SLL1969 PROTEIN"/>
    <property type="match status" value="1"/>
</dbReference>
<feature type="domain" description="AB hydrolase-1" evidence="1">
    <location>
        <begin position="22"/>
        <end position="130"/>
    </location>
</feature>
<comment type="caution">
    <text evidence="2">The sequence shown here is derived from an EMBL/GenBank/DDBJ whole genome shotgun (WGS) entry which is preliminary data.</text>
</comment>
<reference evidence="2" key="1">
    <citation type="submission" date="2017-05" db="EMBL/GenBank/DDBJ databases">
        <authorList>
            <person name="Imhoff J.F."/>
            <person name="Rahn T."/>
            <person name="Kuenzel S."/>
            <person name="Neulinger S.C."/>
        </authorList>
    </citation>
    <scope>NUCLEOTIDE SEQUENCE</scope>
    <source>
        <strain evidence="2">LMG 28126</strain>
    </source>
</reference>